<dbReference type="EMBL" id="SJKB01000039">
    <property type="protein sequence ID" value="TCC45370.1"/>
    <property type="molecule type" value="Genomic_DNA"/>
</dbReference>
<name>A0A4R0JGY1_9ACTN</name>
<dbReference type="RefSeq" id="WP_131367366.1">
    <property type="nucleotide sequence ID" value="NZ_SJKB01000039.1"/>
</dbReference>
<reference evidence="2 3" key="1">
    <citation type="submission" date="2019-02" db="EMBL/GenBank/DDBJ databases">
        <title>Kribbella capetownensis sp. nov. and Kribbella speibonae sp. nov., isolated from soil.</title>
        <authorList>
            <person name="Curtis S.M."/>
            <person name="Norton I."/>
            <person name="Everest G.J."/>
            <person name="Meyers P.R."/>
        </authorList>
    </citation>
    <scope>NUCLEOTIDE SEQUENCE [LARGE SCALE GENOMIC DNA]</scope>
    <source>
        <strain evidence="2 3">NRRL B-24813</strain>
    </source>
</reference>
<dbReference type="AlphaFoldDB" id="A0A4R0JGY1"/>
<comment type="caution">
    <text evidence="2">The sequence shown here is derived from an EMBL/GenBank/DDBJ whole genome shotgun (WGS) entry which is preliminary data.</text>
</comment>
<keyword evidence="3" id="KW-1185">Reference proteome</keyword>
<evidence type="ECO:0000313" key="2">
    <source>
        <dbReference type="EMBL" id="TCC45370.1"/>
    </source>
</evidence>
<gene>
    <name evidence="2" type="ORF">E0H73_44940</name>
</gene>
<sequence>MSNSAEDSLQEAGAALRHAVEILRRRPADDVAAKCLVAEVHELRSLMSTVALLMTSIELPRFVGWLDQQTNENAAAVLDEADADLTAAFDHLNSAAACLTGVRQSSTPCADRGGEEDLPPMQSRTRTTSLALGKAPVDSPGATVAPREHRCYSESRAAFSRFDLGLCE</sequence>
<feature type="region of interest" description="Disordered" evidence="1">
    <location>
        <begin position="106"/>
        <end position="144"/>
    </location>
</feature>
<organism evidence="2 3">
    <name type="scientific">Kribbella pittospori</name>
    <dbReference type="NCBI Taxonomy" id="722689"/>
    <lineage>
        <taxon>Bacteria</taxon>
        <taxon>Bacillati</taxon>
        <taxon>Actinomycetota</taxon>
        <taxon>Actinomycetes</taxon>
        <taxon>Propionibacteriales</taxon>
        <taxon>Kribbellaceae</taxon>
        <taxon>Kribbella</taxon>
    </lineage>
</organism>
<evidence type="ECO:0000256" key="1">
    <source>
        <dbReference type="SAM" id="MobiDB-lite"/>
    </source>
</evidence>
<accession>A0A4R0JGY1</accession>
<proteinExistence type="predicted"/>
<dbReference type="OrthoDB" id="3834779at2"/>
<evidence type="ECO:0000313" key="3">
    <source>
        <dbReference type="Proteomes" id="UP000291144"/>
    </source>
</evidence>
<protein>
    <submittedName>
        <fullName evidence="2">Uncharacterized protein</fullName>
    </submittedName>
</protein>
<dbReference type="Proteomes" id="UP000291144">
    <property type="component" value="Unassembled WGS sequence"/>
</dbReference>